<evidence type="ECO:0000313" key="4">
    <source>
        <dbReference type="Proteomes" id="UP000318582"/>
    </source>
</evidence>
<dbReference type="InterPro" id="IPR041694">
    <property type="entry name" value="ADH_N_2"/>
</dbReference>
<dbReference type="Proteomes" id="UP000318582">
    <property type="component" value="Unassembled WGS sequence"/>
</dbReference>
<dbReference type="PANTHER" id="PTHR43205">
    <property type="entry name" value="PROSTAGLANDIN REDUCTASE"/>
    <property type="match status" value="1"/>
</dbReference>
<dbReference type="InterPro" id="IPR036291">
    <property type="entry name" value="NAD(P)-bd_dom_sf"/>
</dbReference>
<evidence type="ECO:0000313" key="3">
    <source>
        <dbReference type="EMBL" id="TPX55589.1"/>
    </source>
</evidence>
<evidence type="ECO:0000259" key="2">
    <source>
        <dbReference type="SMART" id="SM00829"/>
    </source>
</evidence>
<dbReference type="CDD" id="cd05288">
    <property type="entry name" value="PGDH"/>
    <property type="match status" value="1"/>
</dbReference>
<dbReference type="GO" id="GO:0016628">
    <property type="term" value="F:oxidoreductase activity, acting on the CH-CH group of donors, NAD or NADP as acceptor"/>
    <property type="evidence" value="ECO:0007669"/>
    <property type="project" value="InterPro"/>
</dbReference>
<gene>
    <name evidence="3" type="ORF">PhCBS80983_g05194</name>
</gene>
<dbReference type="Pfam" id="PF16884">
    <property type="entry name" value="ADH_N_2"/>
    <property type="match status" value="1"/>
</dbReference>
<dbReference type="PANTHER" id="PTHR43205:SF7">
    <property type="entry name" value="PROSTAGLANDIN REDUCTASE 1"/>
    <property type="match status" value="1"/>
</dbReference>
<keyword evidence="1" id="KW-0560">Oxidoreductase</keyword>
<name>A0A507DV07_9FUNG</name>
<feature type="domain" description="Enoyl reductase (ER)" evidence="2">
    <location>
        <begin position="23"/>
        <end position="343"/>
    </location>
</feature>
<comment type="caution">
    <text evidence="3">The sequence shown here is derived from an EMBL/GenBank/DDBJ whole genome shotgun (WGS) entry which is preliminary data.</text>
</comment>
<dbReference type="AlphaFoldDB" id="A0A507DV07"/>
<dbReference type="STRING" id="109895.A0A507DV07"/>
<protein>
    <recommendedName>
        <fullName evidence="2">Enoyl reductase (ER) domain-containing protein</fullName>
    </recommendedName>
</protein>
<dbReference type="Gene3D" id="3.90.180.10">
    <property type="entry name" value="Medium-chain alcohol dehydrogenases, catalytic domain"/>
    <property type="match status" value="1"/>
</dbReference>
<organism evidence="3 4">
    <name type="scientific">Powellomyces hirtus</name>
    <dbReference type="NCBI Taxonomy" id="109895"/>
    <lineage>
        <taxon>Eukaryota</taxon>
        <taxon>Fungi</taxon>
        <taxon>Fungi incertae sedis</taxon>
        <taxon>Chytridiomycota</taxon>
        <taxon>Chytridiomycota incertae sedis</taxon>
        <taxon>Chytridiomycetes</taxon>
        <taxon>Spizellomycetales</taxon>
        <taxon>Powellomycetaceae</taxon>
        <taxon>Powellomyces</taxon>
    </lineage>
</organism>
<evidence type="ECO:0000256" key="1">
    <source>
        <dbReference type="ARBA" id="ARBA00023002"/>
    </source>
</evidence>
<dbReference type="Pfam" id="PF00107">
    <property type="entry name" value="ADH_zinc_N"/>
    <property type="match status" value="1"/>
</dbReference>
<accession>A0A507DV07</accession>
<dbReference type="EMBL" id="QEAQ01000103">
    <property type="protein sequence ID" value="TPX55589.1"/>
    <property type="molecule type" value="Genomic_DNA"/>
</dbReference>
<dbReference type="InterPro" id="IPR020843">
    <property type="entry name" value="ER"/>
</dbReference>
<dbReference type="SUPFAM" id="SSF50129">
    <property type="entry name" value="GroES-like"/>
    <property type="match status" value="2"/>
</dbReference>
<reference evidence="3 4" key="1">
    <citation type="journal article" date="2019" name="Sci. Rep.">
        <title>Comparative genomics of chytrid fungi reveal insights into the obligate biotrophic and pathogenic lifestyle of Synchytrium endobioticum.</title>
        <authorList>
            <person name="van de Vossenberg B.T.L.H."/>
            <person name="Warris S."/>
            <person name="Nguyen H.D.T."/>
            <person name="van Gent-Pelzer M.P.E."/>
            <person name="Joly D.L."/>
            <person name="van de Geest H.C."/>
            <person name="Bonants P.J.M."/>
            <person name="Smith D.S."/>
            <person name="Levesque C.A."/>
            <person name="van der Lee T.A.J."/>
        </authorList>
    </citation>
    <scope>NUCLEOTIDE SEQUENCE [LARGE SCALE GENOMIC DNA]</scope>
    <source>
        <strain evidence="3 4">CBS 809.83</strain>
    </source>
</reference>
<dbReference type="InterPro" id="IPR013149">
    <property type="entry name" value="ADH-like_C"/>
</dbReference>
<dbReference type="Gene3D" id="3.40.50.720">
    <property type="entry name" value="NAD(P)-binding Rossmann-like Domain"/>
    <property type="match status" value="1"/>
</dbReference>
<keyword evidence="4" id="KW-1185">Reference proteome</keyword>
<dbReference type="SMART" id="SM00829">
    <property type="entry name" value="PKS_ER"/>
    <property type="match status" value="1"/>
</dbReference>
<dbReference type="SUPFAM" id="SSF51735">
    <property type="entry name" value="NAD(P)-binding Rossmann-fold domains"/>
    <property type="match status" value="1"/>
</dbReference>
<proteinExistence type="predicted"/>
<dbReference type="InterPro" id="IPR045010">
    <property type="entry name" value="MDR_fam"/>
</dbReference>
<sequence>MSTTTNTVVLFKEDPGRGWVEEKHMEVTKQDFNADAVELKEGEVLLKIKYLSLDPYMRGRMQTKAKSYSAPFEIGKPLQAGGIGEVYRVGKGTTLKTGDLVLGFVEWAQWFVAAEKGLKKLEIFDGVPISYNLGVLGMPGITAYGGLMKIGEPKEGETVYVSGAAGAVGLLVGQLARLRGCRVVGSAGTDDKVKVLLEEAGYDAAFNYKTVKSLDAAFKEHCPKGIDIYFDNVGGEMLDVALTHMNVHSRIPVCGAISQYNASEQYGVKNLMQTVIKRIKIQGFLSTDLYGDQELVKNFTKDVVALVKEGKIVYKEHIVEGIENAPSAFVGLLKGANTGKQIIKVA</sequence>
<dbReference type="InterPro" id="IPR011032">
    <property type="entry name" value="GroES-like_sf"/>
</dbReference>
<dbReference type="FunFam" id="3.40.50.720:FF:000121">
    <property type="entry name" value="Prostaglandin reductase 2"/>
    <property type="match status" value="1"/>
</dbReference>